<accession>A0A5E4S4G3</accession>
<dbReference type="OrthoDB" id="5297305at2"/>
<keyword evidence="3" id="KW-0804">Transcription</keyword>
<protein>
    <submittedName>
        <fullName evidence="6">MerR family transcriptional regulator</fullName>
    </submittedName>
</protein>
<evidence type="ECO:0000313" key="6">
    <source>
        <dbReference type="EMBL" id="VVD68939.1"/>
    </source>
</evidence>
<keyword evidence="1" id="KW-0805">Transcription regulation</keyword>
<dbReference type="Gene3D" id="1.10.1660.10">
    <property type="match status" value="1"/>
</dbReference>
<evidence type="ECO:0000256" key="2">
    <source>
        <dbReference type="ARBA" id="ARBA00023125"/>
    </source>
</evidence>
<dbReference type="InterPro" id="IPR000551">
    <property type="entry name" value="MerR-type_HTH_dom"/>
</dbReference>
<feature type="domain" description="HTH merR-type" evidence="5">
    <location>
        <begin position="1"/>
        <end position="69"/>
    </location>
</feature>
<gene>
    <name evidence="6" type="ORF">PFI31113_00502</name>
</gene>
<dbReference type="SUPFAM" id="SSF46955">
    <property type="entry name" value="Putative DNA-binding domain"/>
    <property type="match status" value="1"/>
</dbReference>
<dbReference type="PROSITE" id="PS50937">
    <property type="entry name" value="HTH_MERR_2"/>
    <property type="match status" value="1"/>
</dbReference>
<evidence type="ECO:0000256" key="3">
    <source>
        <dbReference type="ARBA" id="ARBA00023163"/>
    </source>
</evidence>
<evidence type="ECO:0000313" key="7">
    <source>
        <dbReference type="Proteomes" id="UP000382577"/>
    </source>
</evidence>
<feature type="compositionally biased region" description="Gly residues" evidence="4">
    <location>
        <begin position="145"/>
        <end position="159"/>
    </location>
</feature>
<dbReference type="AlphaFoldDB" id="A0A5E4S4G3"/>
<keyword evidence="2" id="KW-0238">DNA-binding</keyword>
<proteinExistence type="predicted"/>
<dbReference type="PANTHER" id="PTHR30204">
    <property type="entry name" value="REDOX-CYCLING DRUG-SENSING TRANSCRIPTIONAL ACTIVATOR SOXR"/>
    <property type="match status" value="1"/>
</dbReference>
<dbReference type="PANTHER" id="PTHR30204:SF94">
    <property type="entry name" value="HEAVY METAL-DEPENDENT TRANSCRIPTIONAL REGULATOR HI_0293-RELATED"/>
    <property type="match status" value="1"/>
</dbReference>
<evidence type="ECO:0000256" key="4">
    <source>
        <dbReference type="SAM" id="MobiDB-lite"/>
    </source>
</evidence>
<reference evidence="6 7" key="1">
    <citation type="submission" date="2019-08" db="EMBL/GenBank/DDBJ databases">
        <authorList>
            <person name="Peeters C."/>
        </authorList>
    </citation>
    <scope>NUCLEOTIDE SEQUENCE [LARGE SCALE GENOMIC DNA]</scope>
    <source>
        <strain evidence="6 7">LMG 31113</strain>
    </source>
</reference>
<name>A0A5E4S4G3_9BURK</name>
<evidence type="ECO:0000259" key="5">
    <source>
        <dbReference type="PROSITE" id="PS50937"/>
    </source>
</evidence>
<dbReference type="EMBL" id="CABPRW010000001">
    <property type="protein sequence ID" value="VVD68939.1"/>
    <property type="molecule type" value="Genomic_DNA"/>
</dbReference>
<sequence>MKIGELAQVSGVAASRIRFYEAQGLLPNAQRQANGYREYDQDALTRLDLIRRAQNAGFSLDEIRSILPPDLNAWPHDTLLAVLRRKVEEIDALAHNLALAKHNLSTLIDAIEHRAEGEDCQMAAQRVLTSVRQTQDTLPSVAGRKAGGAAGNAKAGGGSVHMAVRRKRA</sequence>
<dbReference type="PROSITE" id="PS00552">
    <property type="entry name" value="HTH_MERR_1"/>
    <property type="match status" value="1"/>
</dbReference>
<dbReference type="InterPro" id="IPR009061">
    <property type="entry name" value="DNA-bd_dom_put_sf"/>
</dbReference>
<dbReference type="Proteomes" id="UP000382577">
    <property type="component" value="Unassembled WGS sequence"/>
</dbReference>
<evidence type="ECO:0000256" key="1">
    <source>
        <dbReference type="ARBA" id="ARBA00023015"/>
    </source>
</evidence>
<dbReference type="SMART" id="SM00422">
    <property type="entry name" value="HTH_MERR"/>
    <property type="match status" value="1"/>
</dbReference>
<dbReference type="InterPro" id="IPR047057">
    <property type="entry name" value="MerR_fam"/>
</dbReference>
<dbReference type="GO" id="GO:0003677">
    <property type="term" value="F:DNA binding"/>
    <property type="evidence" value="ECO:0007669"/>
    <property type="project" value="UniProtKB-KW"/>
</dbReference>
<dbReference type="Pfam" id="PF13411">
    <property type="entry name" value="MerR_1"/>
    <property type="match status" value="1"/>
</dbReference>
<dbReference type="PRINTS" id="PR00040">
    <property type="entry name" value="HTHMERR"/>
</dbReference>
<feature type="region of interest" description="Disordered" evidence="4">
    <location>
        <begin position="135"/>
        <end position="169"/>
    </location>
</feature>
<dbReference type="GO" id="GO:0003700">
    <property type="term" value="F:DNA-binding transcription factor activity"/>
    <property type="evidence" value="ECO:0007669"/>
    <property type="project" value="InterPro"/>
</dbReference>
<dbReference type="RefSeq" id="WP_150598562.1">
    <property type="nucleotide sequence ID" value="NZ_CABPRW010000001.1"/>
</dbReference>
<organism evidence="6 7">
    <name type="scientific">Pandoraea fibrosis</name>
    <dbReference type="NCBI Taxonomy" id="1891094"/>
    <lineage>
        <taxon>Bacteria</taxon>
        <taxon>Pseudomonadati</taxon>
        <taxon>Pseudomonadota</taxon>
        <taxon>Betaproteobacteria</taxon>
        <taxon>Burkholderiales</taxon>
        <taxon>Burkholderiaceae</taxon>
        <taxon>Pandoraea</taxon>
    </lineage>
</organism>